<dbReference type="Gene3D" id="3.10.110.10">
    <property type="entry name" value="Ubiquitin Conjugating Enzyme"/>
    <property type="match status" value="1"/>
</dbReference>
<dbReference type="SMART" id="SM00212">
    <property type="entry name" value="UBCc"/>
    <property type="match status" value="1"/>
</dbReference>
<proteinExistence type="predicted"/>
<dbReference type="EMBL" id="OC921403">
    <property type="protein sequence ID" value="CAD7653371.1"/>
    <property type="molecule type" value="Genomic_DNA"/>
</dbReference>
<accession>A0A7R9M6L7</accession>
<dbReference type="Proteomes" id="UP000728032">
    <property type="component" value="Unassembled WGS sequence"/>
</dbReference>
<protein>
    <recommendedName>
        <fullName evidence="1">UBC core domain-containing protein</fullName>
    </recommendedName>
</protein>
<evidence type="ECO:0000259" key="1">
    <source>
        <dbReference type="PROSITE" id="PS50127"/>
    </source>
</evidence>
<sequence>MDKHLMNGFNDMKSEKSNDNHILDNFSHVIIEYHLMREFILYRNQHMSHVYVVPSHSSPFLWFGVMFVHKGLYRGIVLRFTVVIPNTYPNCEIPKLIFDAIPFHPLVNPNTGELNTSVAFNEWKSSVNKIWQIIDYSQRVFQCFDFSDCLQNESLVSSDMLNTKAIDLYKQDFEAFQRKVTQTIRECHQKINECNNDDSNAIVFGSFDADIHQELRNKLLSGVNVIEERQLADPTHPSVTGLSWVQSGSTQMFSKSGA</sequence>
<keyword evidence="3" id="KW-1185">Reference proteome</keyword>
<gene>
    <name evidence="2" type="ORF">ONB1V03_LOCUS10025</name>
</gene>
<reference evidence="2" key="1">
    <citation type="submission" date="2020-11" db="EMBL/GenBank/DDBJ databases">
        <authorList>
            <person name="Tran Van P."/>
        </authorList>
    </citation>
    <scope>NUCLEOTIDE SEQUENCE</scope>
</reference>
<dbReference type="AlphaFoldDB" id="A0A7R9M6L7"/>
<organism evidence="2">
    <name type="scientific">Oppiella nova</name>
    <dbReference type="NCBI Taxonomy" id="334625"/>
    <lineage>
        <taxon>Eukaryota</taxon>
        <taxon>Metazoa</taxon>
        <taxon>Ecdysozoa</taxon>
        <taxon>Arthropoda</taxon>
        <taxon>Chelicerata</taxon>
        <taxon>Arachnida</taxon>
        <taxon>Acari</taxon>
        <taxon>Acariformes</taxon>
        <taxon>Sarcoptiformes</taxon>
        <taxon>Oribatida</taxon>
        <taxon>Brachypylina</taxon>
        <taxon>Oppioidea</taxon>
        <taxon>Oppiidae</taxon>
        <taxon>Oppiella</taxon>
    </lineage>
</organism>
<dbReference type="InterPro" id="IPR000608">
    <property type="entry name" value="UBC"/>
</dbReference>
<name>A0A7R9M6L7_9ACAR</name>
<dbReference type="PROSITE" id="PS50127">
    <property type="entry name" value="UBC_2"/>
    <property type="match status" value="1"/>
</dbReference>
<dbReference type="SUPFAM" id="SSF54495">
    <property type="entry name" value="UBC-like"/>
    <property type="match status" value="1"/>
</dbReference>
<evidence type="ECO:0000313" key="3">
    <source>
        <dbReference type="Proteomes" id="UP000728032"/>
    </source>
</evidence>
<dbReference type="EMBL" id="CAJPVJ010006578">
    <property type="protein sequence ID" value="CAG2170558.1"/>
    <property type="molecule type" value="Genomic_DNA"/>
</dbReference>
<feature type="domain" description="UBC core" evidence="1">
    <location>
        <begin position="30"/>
        <end position="189"/>
    </location>
</feature>
<evidence type="ECO:0000313" key="2">
    <source>
        <dbReference type="EMBL" id="CAD7653371.1"/>
    </source>
</evidence>
<dbReference type="InterPro" id="IPR016135">
    <property type="entry name" value="UBQ-conjugating_enzyme/RWD"/>
</dbReference>
<dbReference type="CDD" id="cd23814">
    <property type="entry name" value="UEV_AKTIP"/>
    <property type="match status" value="1"/>
</dbReference>
<dbReference type="Pfam" id="PF00179">
    <property type="entry name" value="UQ_con"/>
    <property type="match status" value="1"/>
</dbReference>
<dbReference type="OrthoDB" id="5596422at2759"/>